<feature type="domain" description="HTH araC/xylS-type" evidence="4">
    <location>
        <begin position="278"/>
        <end position="376"/>
    </location>
</feature>
<evidence type="ECO:0000256" key="3">
    <source>
        <dbReference type="ARBA" id="ARBA00023163"/>
    </source>
</evidence>
<dbReference type="PROSITE" id="PS00041">
    <property type="entry name" value="HTH_ARAC_FAMILY_1"/>
    <property type="match status" value="1"/>
</dbReference>
<dbReference type="PANTHER" id="PTHR43280:SF2">
    <property type="entry name" value="HTH-TYPE TRANSCRIPTIONAL REGULATOR EXSA"/>
    <property type="match status" value="1"/>
</dbReference>
<dbReference type="STRING" id="1445510.YC6258_02534"/>
<sequence length="390" mass="44335">MTLSKEQNVLVLLDVKHPYDRMLIDGMVEALQNSNDNLQMSFMAYDEALLVAQDDHWDAIVADFDRPGNVELCRRLQVPVVGLMSYHHVLPEIQLPGLIYVAPDTQSIVVKALEHLVACGVRQFGYFSGMAAEIGLWAEQRENLFRQCVEENGYQWLGGFDTFTIRQHLTQGTYGHRGYLCASDTQARQLITLAGKLQLNVPGDLAIIGIDNDAVENQLSKVPICTVPLDPRQLGVAAYNALRELRDIQSCQHHLVSSGDVVNRLSAYLSVSDDALVSKAMKYIYCHYHRPIKAEQIIVECHTSRSTLESRFKKHLHKTIHQVLHEVRLKHAKELLSHTDTPIEDIALQCGLSSIQYLYYLFRKEVGMTPNQYRLEFSHKHRDSPFTSRI</sequence>
<dbReference type="InterPro" id="IPR046335">
    <property type="entry name" value="LacI/GalR-like_sensor"/>
</dbReference>
<keyword evidence="1" id="KW-0805">Transcription regulation</keyword>
<dbReference type="InterPro" id="IPR054031">
    <property type="entry name" value="XylR_PBP1"/>
</dbReference>
<reference evidence="5 6" key="1">
    <citation type="submission" date="2014-01" db="EMBL/GenBank/DDBJ databases">
        <title>Full genme sequencing of cellulolytic bacterium Gynuella sunshinyii YC6258T gen. nov., sp. nov.</title>
        <authorList>
            <person name="Khan H."/>
            <person name="Chung E.J."/>
            <person name="Chung Y.R."/>
        </authorList>
    </citation>
    <scope>NUCLEOTIDE SEQUENCE [LARGE SCALE GENOMIC DNA]</scope>
    <source>
        <strain evidence="5 6">YC6258</strain>
    </source>
</reference>
<organism evidence="5 6">
    <name type="scientific">Gynuella sunshinyii YC6258</name>
    <dbReference type="NCBI Taxonomy" id="1445510"/>
    <lineage>
        <taxon>Bacteria</taxon>
        <taxon>Pseudomonadati</taxon>
        <taxon>Pseudomonadota</taxon>
        <taxon>Gammaproteobacteria</taxon>
        <taxon>Oceanospirillales</taxon>
        <taxon>Saccharospirillaceae</taxon>
        <taxon>Gynuella</taxon>
    </lineage>
</organism>
<evidence type="ECO:0000256" key="2">
    <source>
        <dbReference type="ARBA" id="ARBA00023125"/>
    </source>
</evidence>
<dbReference type="KEGG" id="gsn:YC6258_02534"/>
<name>A0A0C5VIS0_9GAMM</name>
<dbReference type="Proteomes" id="UP000032266">
    <property type="component" value="Chromosome"/>
</dbReference>
<keyword evidence="6" id="KW-1185">Reference proteome</keyword>
<dbReference type="Pfam" id="PF12833">
    <property type="entry name" value="HTH_18"/>
    <property type="match status" value="1"/>
</dbReference>
<dbReference type="InterPro" id="IPR018062">
    <property type="entry name" value="HTH_AraC-typ_CS"/>
</dbReference>
<evidence type="ECO:0000256" key="1">
    <source>
        <dbReference type="ARBA" id="ARBA00023015"/>
    </source>
</evidence>
<dbReference type="SMART" id="SM00342">
    <property type="entry name" value="HTH_ARAC"/>
    <property type="match status" value="1"/>
</dbReference>
<evidence type="ECO:0000259" key="4">
    <source>
        <dbReference type="PROSITE" id="PS01124"/>
    </source>
</evidence>
<dbReference type="InterPro" id="IPR018060">
    <property type="entry name" value="HTH_AraC"/>
</dbReference>
<keyword evidence="3" id="KW-0804">Transcription</keyword>
<dbReference type="AlphaFoldDB" id="A0A0C5VIS0"/>
<dbReference type="OrthoDB" id="8766450at2"/>
<dbReference type="PROSITE" id="PS01124">
    <property type="entry name" value="HTH_ARAC_FAMILY_2"/>
    <property type="match status" value="1"/>
</dbReference>
<gene>
    <name evidence="5" type="ORF">YC6258_02534</name>
</gene>
<accession>A0A0C5VIS0</accession>
<dbReference type="SUPFAM" id="SSF46689">
    <property type="entry name" value="Homeodomain-like"/>
    <property type="match status" value="1"/>
</dbReference>
<evidence type="ECO:0000313" key="6">
    <source>
        <dbReference type="Proteomes" id="UP000032266"/>
    </source>
</evidence>
<evidence type="ECO:0000313" key="5">
    <source>
        <dbReference type="EMBL" id="AJQ94572.1"/>
    </source>
</evidence>
<dbReference type="GO" id="GO:0043565">
    <property type="term" value="F:sequence-specific DNA binding"/>
    <property type="evidence" value="ECO:0007669"/>
    <property type="project" value="InterPro"/>
</dbReference>
<dbReference type="InterPro" id="IPR009057">
    <property type="entry name" value="Homeodomain-like_sf"/>
</dbReference>
<dbReference type="Pfam" id="PF22177">
    <property type="entry name" value="PBP1_XylR"/>
    <property type="match status" value="1"/>
</dbReference>
<protein>
    <submittedName>
        <fullName evidence="5">AraC-type DNA-binding domain-containing protein</fullName>
    </submittedName>
</protein>
<dbReference type="RefSeq" id="WP_044617082.1">
    <property type="nucleotide sequence ID" value="NZ_CP007142.1"/>
</dbReference>
<dbReference type="PANTHER" id="PTHR43280">
    <property type="entry name" value="ARAC-FAMILY TRANSCRIPTIONAL REGULATOR"/>
    <property type="match status" value="1"/>
</dbReference>
<dbReference type="GO" id="GO:0003700">
    <property type="term" value="F:DNA-binding transcription factor activity"/>
    <property type="evidence" value="ECO:0007669"/>
    <property type="project" value="InterPro"/>
</dbReference>
<dbReference type="EMBL" id="CP007142">
    <property type="protein sequence ID" value="AJQ94572.1"/>
    <property type="molecule type" value="Genomic_DNA"/>
</dbReference>
<dbReference type="Gene3D" id="3.40.50.2300">
    <property type="match status" value="2"/>
</dbReference>
<dbReference type="HOGENOM" id="CLU_042405_1_0_6"/>
<dbReference type="SUPFAM" id="SSF53822">
    <property type="entry name" value="Periplasmic binding protein-like I"/>
    <property type="match status" value="1"/>
</dbReference>
<dbReference type="Pfam" id="PF13377">
    <property type="entry name" value="Peripla_BP_3"/>
    <property type="match status" value="1"/>
</dbReference>
<proteinExistence type="predicted"/>
<keyword evidence="2 5" id="KW-0238">DNA-binding</keyword>
<dbReference type="Gene3D" id="1.10.10.60">
    <property type="entry name" value="Homeodomain-like"/>
    <property type="match status" value="1"/>
</dbReference>
<dbReference type="InterPro" id="IPR028082">
    <property type="entry name" value="Peripla_BP_I"/>
</dbReference>